<sequence length="48" mass="5471">MRAFRKQFSSKNDWVSSLAVNSPTPEASDPSITSPRKKVVFEQYVKLL</sequence>
<reference evidence="2" key="1">
    <citation type="submission" date="2021-06" db="EMBL/GenBank/DDBJ databases">
        <authorList>
            <person name="Kallberg Y."/>
            <person name="Tangrot J."/>
            <person name="Rosling A."/>
        </authorList>
    </citation>
    <scope>NUCLEOTIDE SEQUENCE</scope>
    <source>
        <strain evidence="2">IA702</strain>
    </source>
</reference>
<dbReference type="AlphaFoldDB" id="A0A9N9FUU8"/>
<name>A0A9N9FUU8_9GLOM</name>
<proteinExistence type="predicted"/>
<dbReference type="Proteomes" id="UP000789572">
    <property type="component" value="Unassembled WGS sequence"/>
</dbReference>
<evidence type="ECO:0000256" key="1">
    <source>
        <dbReference type="SAM" id="MobiDB-lite"/>
    </source>
</evidence>
<evidence type="ECO:0000313" key="3">
    <source>
        <dbReference type="Proteomes" id="UP000789572"/>
    </source>
</evidence>
<protein>
    <submittedName>
        <fullName evidence="2">2598_t:CDS:1</fullName>
    </submittedName>
</protein>
<accession>A0A9N9FUU8</accession>
<keyword evidence="3" id="KW-1185">Reference proteome</keyword>
<organism evidence="2 3">
    <name type="scientific">Paraglomus occultum</name>
    <dbReference type="NCBI Taxonomy" id="144539"/>
    <lineage>
        <taxon>Eukaryota</taxon>
        <taxon>Fungi</taxon>
        <taxon>Fungi incertae sedis</taxon>
        <taxon>Mucoromycota</taxon>
        <taxon>Glomeromycotina</taxon>
        <taxon>Glomeromycetes</taxon>
        <taxon>Paraglomerales</taxon>
        <taxon>Paraglomeraceae</taxon>
        <taxon>Paraglomus</taxon>
    </lineage>
</organism>
<feature type="region of interest" description="Disordered" evidence="1">
    <location>
        <begin position="1"/>
        <end position="33"/>
    </location>
</feature>
<dbReference type="EMBL" id="CAJVPJ010000828">
    <property type="protein sequence ID" value="CAG8559079.1"/>
    <property type="molecule type" value="Genomic_DNA"/>
</dbReference>
<evidence type="ECO:0000313" key="2">
    <source>
        <dbReference type="EMBL" id="CAG8559079.1"/>
    </source>
</evidence>
<comment type="caution">
    <text evidence="2">The sequence shown here is derived from an EMBL/GenBank/DDBJ whole genome shotgun (WGS) entry which is preliminary data.</text>
</comment>
<gene>
    <name evidence="2" type="ORF">POCULU_LOCUS5417</name>
</gene>
<feature type="compositionally biased region" description="Polar residues" evidence="1">
    <location>
        <begin position="7"/>
        <end position="33"/>
    </location>
</feature>